<dbReference type="Proteomes" id="UP000824007">
    <property type="component" value="Unassembled WGS sequence"/>
</dbReference>
<comment type="similarity">
    <text evidence="8">Belongs to the shikimate dehydrogenase family.</text>
</comment>
<comment type="pathway">
    <text evidence="1 8">Metabolic intermediate biosynthesis; chorismate biosynthesis; chorismate from D-erythrose 4-phosphate and phosphoenolpyruvate: step 4/7.</text>
</comment>
<evidence type="ECO:0000256" key="7">
    <source>
        <dbReference type="ARBA" id="ARBA00049442"/>
    </source>
</evidence>
<keyword evidence="3 8" id="KW-0028">Amino-acid biosynthesis</keyword>
<evidence type="ECO:0000259" key="10">
    <source>
        <dbReference type="Pfam" id="PF08501"/>
    </source>
</evidence>
<evidence type="ECO:0000256" key="1">
    <source>
        <dbReference type="ARBA" id="ARBA00004871"/>
    </source>
</evidence>
<feature type="binding site" evidence="8">
    <location>
        <position position="249"/>
    </location>
    <ligand>
        <name>NADP(+)</name>
        <dbReference type="ChEBI" id="CHEBI:58349"/>
    </ligand>
</feature>
<dbReference type="GO" id="GO:0050661">
    <property type="term" value="F:NADP binding"/>
    <property type="evidence" value="ECO:0007669"/>
    <property type="project" value="InterPro"/>
</dbReference>
<comment type="caution">
    <text evidence="12">The sequence shown here is derived from an EMBL/GenBank/DDBJ whole genome shotgun (WGS) entry which is preliminary data.</text>
</comment>
<comment type="caution">
    <text evidence="8">Lacks conserved residue(s) required for the propagation of feature annotation.</text>
</comment>
<feature type="active site" description="Proton acceptor" evidence="8">
    <location>
        <position position="70"/>
    </location>
</feature>
<keyword evidence="4 8" id="KW-0521">NADP</keyword>
<evidence type="ECO:0000313" key="13">
    <source>
        <dbReference type="Proteomes" id="UP000824007"/>
    </source>
</evidence>
<dbReference type="Gene3D" id="3.40.50.10860">
    <property type="entry name" value="Leucine Dehydrogenase, chain A, domain 1"/>
    <property type="match status" value="1"/>
</dbReference>
<protein>
    <recommendedName>
        <fullName evidence="2 8">Shikimate dehydrogenase (NADP(+))</fullName>
        <shortName evidence="8">SDH</shortName>
        <ecNumber evidence="2 8">1.1.1.25</ecNumber>
    </recommendedName>
</protein>
<evidence type="ECO:0000256" key="3">
    <source>
        <dbReference type="ARBA" id="ARBA00022605"/>
    </source>
</evidence>
<dbReference type="InterPro" id="IPR006151">
    <property type="entry name" value="Shikm_DH/Glu-tRNA_Rdtase"/>
</dbReference>
<proteinExistence type="inferred from homology"/>
<evidence type="ECO:0000256" key="8">
    <source>
        <dbReference type="HAMAP-Rule" id="MF_00222"/>
    </source>
</evidence>
<dbReference type="InterPro" id="IPR013708">
    <property type="entry name" value="Shikimate_DH-bd_N"/>
</dbReference>
<organism evidence="12 13">
    <name type="scientific">Candidatus Eisenbergiella pullistercoris</name>
    <dbReference type="NCBI Taxonomy" id="2838555"/>
    <lineage>
        <taxon>Bacteria</taxon>
        <taxon>Bacillati</taxon>
        <taxon>Bacillota</taxon>
        <taxon>Clostridia</taxon>
        <taxon>Lachnospirales</taxon>
        <taxon>Lachnospiraceae</taxon>
        <taxon>Eisenbergiella</taxon>
    </lineage>
</organism>
<dbReference type="InterPro" id="IPR046346">
    <property type="entry name" value="Aminoacid_DH-like_N_sf"/>
</dbReference>
<feature type="domain" description="Quinate/shikimate 5-dehydrogenase/glutamyl-tRNA reductase" evidence="9">
    <location>
        <begin position="120"/>
        <end position="169"/>
    </location>
</feature>
<feature type="binding site" evidence="8">
    <location>
        <position position="226"/>
    </location>
    <ligand>
        <name>NADP(+)</name>
        <dbReference type="ChEBI" id="CHEBI:58349"/>
    </ligand>
</feature>
<dbReference type="GO" id="GO:0009073">
    <property type="term" value="P:aromatic amino acid family biosynthetic process"/>
    <property type="evidence" value="ECO:0007669"/>
    <property type="project" value="UniProtKB-KW"/>
</dbReference>
<dbReference type="GO" id="GO:0009423">
    <property type="term" value="P:chorismate biosynthetic process"/>
    <property type="evidence" value="ECO:0007669"/>
    <property type="project" value="UniProtKB-UniRule"/>
</dbReference>
<dbReference type="Pfam" id="PF18317">
    <property type="entry name" value="SDH_C"/>
    <property type="match status" value="1"/>
</dbReference>
<dbReference type="InterPro" id="IPR036291">
    <property type="entry name" value="NAD(P)-bd_dom_sf"/>
</dbReference>
<dbReference type="EC" id="1.1.1.25" evidence="2 8"/>
<dbReference type="SUPFAM" id="SSF51735">
    <property type="entry name" value="NAD(P)-binding Rossmann-fold domains"/>
    <property type="match status" value="1"/>
</dbReference>
<evidence type="ECO:0000313" key="12">
    <source>
        <dbReference type="EMBL" id="HIY61007.1"/>
    </source>
</evidence>
<comment type="catalytic activity">
    <reaction evidence="7 8">
        <text>shikimate + NADP(+) = 3-dehydroshikimate + NADPH + H(+)</text>
        <dbReference type="Rhea" id="RHEA:17737"/>
        <dbReference type="ChEBI" id="CHEBI:15378"/>
        <dbReference type="ChEBI" id="CHEBI:16630"/>
        <dbReference type="ChEBI" id="CHEBI:36208"/>
        <dbReference type="ChEBI" id="CHEBI:57783"/>
        <dbReference type="ChEBI" id="CHEBI:58349"/>
        <dbReference type="EC" id="1.1.1.25"/>
    </reaction>
</comment>
<dbReference type="Pfam" id="PF08501">
    <property type="entry name" value="Shikimate_dh_N"/>
    <property type="match status" value="1"/>
</dbReference>
<dbReference type="GO" id="GO:0008652">
    <property type="term" value="P:amino acid biosynthetic process"/>
    <property type="evidence" value="ECO:0007669"/>
    <property type="project" value="UniProtKB-KW"/>
</dbReference>
<dbReference type="InterPro" id="IPR022893">
    <property type="entry name" value="Shikimate_DH_fam"/>
</dbReference>
<feature type="binding site" evidence="8">
    <location>
        <begin position="130"/>
        <end position="134"/>
    </location>
    <ligand>
        <name>NADP(+)</name>
        <dbReference type="ChEBI" id="CHEBI:58349"/>
    </ligand>
</feature>
<feature type="domain" description="Shikimate dehydrogenase substrate binding N-terminal" evidence="10">
    <location>
        <begin position="11"/>
        <end position="93"/>
    </location>
</feature>
<evidence type="ECO:0000256" key="2">
    <source>
        <dbReference type="ARBA" id="ARBA00012962"/>
    </source>
</evidence>
<dbReference type="SUPFAM" id="SSF53223">
    <property type="entry name" value="Aminoacid dehydrogenase-like, N-terminal domain"/>
    <property type="match status" value="1"/>
</dbReference>
<evidence type="ECO:0000256" key="5">
    <source>
        <dbReference type="ARBA" id="ARBA00023002"/>
    </source>
</evidence>
<sequence length="289" mass="31525">MIDGKTMVCGLIGDPVEHTLSPVIHNTLARETGRNLVYVPFPVKADRVGEAVRGARALSIGGLNVTVPHKSAVIPYLASVEREAELIGAVNTLVPEKNGYRGCNTDLTGLGRALSSEGVSLKGERVILLGAGGAARAAVFLCVLRGAKEVWLLNRTLEKAEALAEEANRAAGRECVRPLALSCWRRIPEGSYLAIQCTKAGLFPDTESAPIEEREFYRRIHTGYDLVYRPARTKFMRLVEEAGGRAFNGLKMLLYQGVEAYELWTGAAVTEEQAGICYEKMEKELYQDG</sequence>
<keyword evidence="5 8" id="KW-0560">Oxidoreductase</keyword>
<feature type="binding site" evidence="8">
    <location>
        <position position="66"/>
    </location>
    <ligand>
        <name>shikimate</name>
        <dbReference type="ChEBI" id="CHEBI:36208"/>
    </ligand>
</feature>
<dbReference type="GO" id="GO:0019632">
    <property type="term" value="P:shikimate metabolic process"/>
    <property type="evidence" value="ECO:0007669"/>
    <property type="project" value="InterPro"/>
</dbReference>
<keyword evidence="6 8" id="KW-0057">Aromatic amino acid biosynthesis</keyword>
<feature type="binding site" evidence="8">
    <location>
        <begin position="154"/>
        <end position="159"/>
    </location>
    <ligand>
        <name>NADP(+)</name>
        <dbReference type="ChEBI" id="CHEBI:58349"/>
    </ligand>
</feature>
<dbReference type="InterPro" id="IPR011342">
    <property type="entry name" value="Shikimate_DH"/>
</dbReference>
<feature type="binding site" evidence="8">
    <location>
        <begin position="19"/>
        <end position="21"/>
    </location>
    <ligand>
        <name>shikimate</name>
        <dbReference type="ChEBI" id="CHEBI:36208"/>
    </ligand>
</feature>
<comment type="function">
    <text evidence="8">Involved in the biosynthesis of the chorismate, which leads to the biosynthesis of aromatic amino acids. Catalyzes the reversible NADPH linked reduction of 3-dehydroshikimate (DHSA) to yield shikimate (SA).</text>
</comment>
<dbReference type="InterPro" id="IPR041121">
    <property type="entry name" value="SDH_C"/>
</dbReference>
<feature type="binding site" evidence="8">
    <location>
        <position position="228"/>
    </location>
    <ligand>
        <name>shikimate</name>
        <dbReference type="ChEBI" id="CHEBI:36208"/>
    </ligand>
</feature>
<dbReference type="HAMAP" id="MF_00222">
    <property type="entry name" value="Shikimate_DH_AroE"/>
    <property type="match status" value="1"/>
</dbReference>
<feature type="binding site" evidence="8">
    <location>
        <position position="91"/>
    </location>
    <ligand>
        <name>shikimate</name>
        <dbReference type="ChEBI" id="CHEBI:36208"/>
    </ligand>
</feature>
<dbReference type="GO" id="GO:0004764">
    <property type="term" value="F:shikimate 3-dehydrogenase (NADP+) activity"/>
    <property type="evidence" value="ECO:0007669"/>
    <property type="project" value="UniProtKB-UniRule"/>
</dbReference>
<evidence type="ECO:0000256" key="4">
    <source>
        <dbReference type="ARBA" id="ARBA00022857"/>
    </source>
</evidence>
<evidence type="ECO:0000256" key="6">
    <source>
        <dbReference type="ARBA" id="ARBA00023141"/>
    </source>
</evidence>
<dbReference type="PANTHER" id="PTHR21089:SF1">
    <property type="entry name" value="BIFUNCTIONAL 3-DEHYDROQUINATE DEHYDRATASE_SHIKIMATE DEHYDROGENASE, CHLOROPLASTIC"/>
    <property type="match status" value="1"/>
</dbReference>
<accession>A0A9D1YTR7</accession>
<comment type="subunit">
    <text evidence="8">Homodimer.</text>
</comment>
<name>A0A9D1YTR7_9FIRM</name>
<reference evidence="12" key="1">
    <citation type="journal article" date="2021" name="PeerJ">
        <title>Extensive microbial diversity within the chicken gut microbiome revealed by metagenomics and culture.</title>
        <authorList>
            <person name="Gilroy R."/>
            <person name="Ravi A."/>
            <person name="Getino M."/>
            <person name="Pursley I."/>
            <person name="Horton D.L."/>
            <person name="Alikhan N.F."/>
            <person name="Baker D."/>
            <person name="Gharbi K."/>
            <person name="Hall N."/>
            <person name="Watson M."/>
            <person name="Adriaenssens E.M."/>
            <person name="Foster-Nyarko E."/>
            <person name="Jarju S."/>
            <person name="Secka A."/>
            <person name="Antonio M."/>
            <person name="Oren A."/>
            <person name="Chaudhuri R.R."/>
            <person name="La Ragione R."/>
            <person name="Hildebrand F."/>
            <person name="Pallen M.J."/>
        </authorList>
    </citation>
    <scope>NUCLEOTIDE SEQUENCE</scope>
    <source>
        <strain evidence="12">ChiSxjej3B15-24422</strain>
    </source>
</reference>
<dbReference type="PANTHER" id="PTHR21089">
    <property type="entry name" value="SHIKIMATE DEHYDROGENASE"/>
    <property type="match status" value="1"/>
</dbReference>
<reference evidence="12" key="2">
    <citation type="submission" date="2021-04" db="EMBL/GenBank/DDBJ databases">
        <authorList>
            <person name="Gilroy R."/>
        </authorList>
    </citation>
    <scope>NUCLEOTIDE SEQUENCE</scope>
    <source>
        <strain evidence="12">ChiSxjej3B15-24422</strain>
    </source>
</reference>
<gene>
    <name evidence="8 12" type="primary">aroE</name>
    <name evidence="12" type="ORF">H9831_10065</name>
</gene>
<evidence type="ECO:0000259" key="9">
    <source>
        <dbReference type="Pfam" id="PF01488"/>
    </source>
</evidence>
<dbReference type="Pfam" id="PF01488">
    <property type="entry name" value="Shikimate_DH"/>
    <property type="match status" value="1"/>
</dbReference>
<feature type="binding site" evidence="8">
    <location>
        <position position="106"/>
    </location>
    <ligand>
        <name>shikimate</name>
        <dbReference type="ChEBI" id="CHEBI:36208"/>
    </ligand>
</feature>
<feature type="binding site" evidence="8">
    <location>
        <position position="256"/>
    </location>
    <ligand>
        <name>shikimate</name>
        <dbReference type="ChEBI" id="CHEBI:36208"/>
    </ligand>
</feature>
<dbReference type="NCBIfam" id="TIGR00507">
    <property type="entry name" value="aroE"/>
    <property type="match status" value="1"/>
</dbReference>
<dbReference type="EMBL" id="DXDD01000124">
    <property type="protein sequence ID" value="HIY61007.1"/>
    <property type="molecule type" value="Genomic_DNA"/>
</dbReference>
<evidence type="ECO:0000259" key="11">
    <source>
        <dbReference type="Pfam" id="PF18317"/>
    </source>
</evidence>
<feature type="domain" description="SDH C-terminal" evidence="11">
    <location>
        <begin position="249"/>
        <end position="267"/>
    </location>
</feature>
<dbReference type="AlphaFoldDB" id="A0A9D1YTR7"/>
<dbReference type="Gene3D" id="3.40.50.720">
    <property type="entry name" value="NAD(P)-binding Rossmann-like Domain"/>
    <property type="match status" value="1"/>
</dbReference>